<dbReference type="KEGG" id="strr:EKD16_25390"/>
<evidence type="ECO:0000313" key="2">
    <source>
        <dbReference type="Proteomes" id="UP000292235"/>
    </source>
</evidence>
<dbReference type="EMBL" id="CP036456">
    <property type="protein sequence ID" value="QBI56818.1"/>
    <property type="molecule type" value="Genomic_DNA"/>
</dbReference>
<dbReference type="AlphaFoldDB" id="A0A4P6Q7P2"/>
<protein>
    <submittedName>
        <fullName evidence="1">Uncharacterized protein</fullName>
    </submittedName>
</protein>
<organism evidence="1 2">
    <name type="scientific">Streptomonospora litoralis</name>
    <dbReference type="NCBI Taxonomy" id="2498135"/>
    <lineage>
        <taxon>Bacteria</taxon>
        <taxon>Bacillati</taxon>
        <taxon>Actinomycetota</taxon>
        <taxon>Actinomycetes</taxon>
        <taxon>Streptosporangiales</taxon>
        <taxon>Nocardiopsidaceae</taxon>
        <taxon>Streptomonospora</taxon>
    </lineage>
</organism>
<dbReference type="OrthoDB" id="4206817at2"/>
<keyword evidence="1" id="KW-0614">Plasmid</keyword>
<dbReference type="GeneID" id="39493877"/>
<name>A0A4P6Q7P2_9ACTN</name>
<dbReference type="RefSeq" id="WP_131102982.1">
    <property type="nucleotide sequence ID" value="NZ_CP036456.1"/>
</dbReference>
<dbReference type="Proteomes" id="UP000292235">
    <property type="component" value="Plasmid phiM2"/>
</dbReference>
<reference evidence="1 2" key="1">
    <citation type="submission" date="2019-02" db="EMBL/GenBank/DDBJ databases">
        <authorList>
            <person name="Khodamoradi S."/>
            <person name="Hahnke R.L."/>
            <person name="Kaempfer P."/>
            <person name="Schumann P."/>
            <person name="Rohde M."/>
            <person name="Steinert M."/>
            <person name="Luzhetskyy A."/>
            <person name="Wink J."/>
            <person name="Ruckert C."/>
        </authorList>
    </citation>
    <scope>NUCLEOTIDE SEQUENCE [LARGE SCALE GENOMIC DNA]</scope>
    <source>
        <strain evidence="1 2">M2</strain>
        <plasmid evidence="2">phim2</plasmid>
    </source>
</reference>
<evidence type="ECO:0000313" key="1">
    <source>
        <dbReference type="EMBL" id="QBI56818.1"/>
    </source>
</evidence>
<gene>
    <name evidence="1" type="ORF">EKD16_25390</name>
</gene>
<proteinExistence type="predicted"/>
<keyword evidence="2" id="KW-1185">Reference proteome</keyword>
<sequence length="188" mass="20352">MSAQSLREQAAQQRREAAASFERCDTDGFLSQWCAQRLGDELELQAAIEEAGGTAVFLAVFDLEGVLVPAKAVDTRYGPAWGLLPDDDPRGRFTGWFRESQARDPATAKATDAKKGFFVGYVRAPARARLRGSTLVTLQAVAVRTDGGFSREVEVVCNGHGPDLQEGLGGVYGRTAAFNRAQWERNAG</sequence>
<accession>A0A4P6Q7P2</accession>
<geneLocation type="plasmid" evidence="2">
    <name>phim2</name>
</geneLocation>